<reference evidence="2 3" key="1">
    <citation type="submission" date="2024-02" db="EMBL/GenBank/DDBJ databases">
        <authorList>
            <person name="Daric V."/>
            <person name="Darras S."/>
        </authorList>
    </citation>
    <scope>NUCLEOTIDE SEQUENCE [LARGE SCALE GENOMIC DNA]</scope>
</reference>
<dbReference type="EMBL" id="CAWYQH010000141">
    <property type="protein sequence ID" value="CAK8694130.1"/>
    <property type="molecule type" value="Genomic_DNA"/>
</dbReference>
<gene>
    <name evidence="2" type="ORF">CVLEPA_LOCUS27394</name>
</gene>
<keyword evidence="1" id="KW-0812">Transmembrane</keyword>
<evidence type="ECO:0000256" key="1">
    <source>
        <dbReference type="SAM" id="Phobius"/>
    </source>
</evidence>
<dbReference type="Proteomes" id="UP001642483">
    <property type="component" value="Unassembled WGS sequence"/>
</dbReference>
<feature type="transmembrane region" description="Helical" evidence="1">
    <location>
        <begin position="401"/>
        <end position="421"/>
    </location>
</feature>
<organism evidence="2 3">
    <name type="scientific">Clavelina lepadiformis</name>
    <name type="common">Light-bulb sea squirt</name>
    <name type="synonym">Ascidia lepadiformis</name>
    <dbReference type="NCBI Taxonomy" id="159417"/>
    <lineage>
        <taxon>Eukaryota</taxon>
        <taxon>Metazoa</taxon>
        <taxon>Chordata</taxon>
        <taxon>Tunicata</taxon>
        <taxon>Ascidiacea</taxon>
        <taxon>Aplousobranchia</taxon>
        <taxon>Clavelinidae</taxon>
        <taxon>Clavelina</taxon>
    </lineage>
</organism>
<name>A0ABP0GQV8_CLALP</name>
<comment type="caution">
    <text evidence="2">The sequence shown here is derived from an EMBL/GenBank/DDBJ whole genome shotgun (WGS) entry which is preliminary data.</text>
</comment>
<keyword evidence="1" id="KW-0472">Membrane</keyword>
<feature type="transmembrane region" description="Helical" evidence="1">
    <location>
        <begin position="375"/>
        <end position="395"/>
    </location>
</feature>
<proteinExistence type="predicted"/>
<sequence>MAEEVANISNVETINAILGQLDIQIGSFRLHVTGVATPVVAGVAAYSIYRGIRALGNAELRRAMRDAIVAGTNRILGGLEDGSVVMEILTYGRRAAHQFVEDCLSGKILRSLREKVGERFKDEMKFQFNSVRLIKVSLLDGRENEFRRIKEEVDKSLNDTGFRLEHKESRFSRTMSKLRTLRNYDVPSYKERDVLNYMKGKIFEPEVKEITEVVVQSVMTYTNGMCNEFGEKRKEKRIMRMSDLNNDHDTHRRRATDNFDGVRKPGTSAFIQLWREKLLEAINTTCYKIFRECVLAEDVFKDIIADYRRDVPPDNAFIGLFQDNDDIRRRHRRSVENGNARIRRKLSNQQLIDMVRRSYEKEAEKMLEHILNRRWRVAGYVGGTAAVAATGGLAGVAIGGLALGVAGAAIAGAVAALVYVVMKGGDMIGVLVVHVPLSFGDAELDMNVKEIFNDPQFLDRIRRSL</sequence>
<protein>
    <submittedName>
        <fullName evidence="2">Uncharacterized protein</fullName>
    </submittedName>
</protein>
<keyword evidence="3" id="KW-1185">Reference proteome</keyword>
<keyword evidence="1" id="KW-1133">Transmembrane helix</keyword>
<evidence type="ECO:0000313" key="2">
    <source>
        <dbReference type="EMBL" id="CAK8694130.1"/>
    </source>
</evidence>
<accession>A0ABP0GQV8</accession>
<evidence type="ECO:0000313" key="3">
    <source>
        <dbReference type="Proteomes" id="UP001642483"/>
    </source>
</evidence>